<accession>A0ABV4QSL3</accession>
<keyword evidence="3" id="KW-1185">Reference proteome</keyword>
<comment type="caution">
    <text evidence="2">The sequence shown here is derived from an EMBL/GenBank/DDBJ whole genome shotgun (WGS) entry which is preliminary data.</text>
</comment>
<dbReference type="Proteomes" id="UP001569904">
    <property type="component" value="Unassembled WGS sequence"/>
</dbReference>
<evidence type="ECO:0000259" key="1">
    <source>
        <dbReference type="Pfam" id="PF14028"/>
    </source>
</evidence>
<dbReference type="NCBIfam" id="TIGR03891">
    <property type="entry name" value="thiopep_ocin"/>
    <property type="match status" value="1"/>
</dbReference>
<reference evidence="2 3" key="1">
    <citation type="submission" date="2023-11" db="EMBL/GenBank/DDBJ databases">
        <title>Actinomadura monticuli sp. nov., isolated from volcanic ash.</title>
        <authorList>
            <person name="Lee S.D."/>
            <person name="Yang H."/>
            <person name="Kim I.S."/>
        </authorList>
    </citation>
    <scope>NUCLEOTIDE SEQUENCE [LARGE SCALE GENOMIC DNA]</scope>
    <source>
        <strain evidence="2 3">DSM 45346</strain>
    </source>
</reference>
<dbReference type="EMBL" id="JAXCEH010000003">
    <property type="protein sequence ID" value="MFA1553580.1"/>
    <property type="molecule type" value="Genomic_DNA"/>
</dbReference>
<evidence type="ECO:0000313" key="3">
    <source>
        <dbReference type="Proteomes" id="UP001569904"/>
    </source>
</evidence>
<feature type="domain" description="Thiopeptide-type bacteriocin biosynthesis" evidence="1">
    <location>
        <begin position="64"/>
        <end position="321"/>
    </location>
</feature>
<sequence length="716" mass="77630">MGQMLVDQLGGSPIEQAVIAVLAGATLTETAAAAGLDRTDLSEAVATYRLGGRQALAEQDTTRWRQLYVRFPDWESSEQDAVTHLAPLLHQAETEGLISTWWFMRKHPCWRLRLIPGPAADSPRDLIGTALDDLAESDAIHDWWPGVYEAETAAFGGQESMTAAHQLFHDDSRAILSHLAANSAGLGRRELSLLLCGTLMSSAGLEWYEQGDVWHRVAYERPLPSEVPTRKLDAMADSLRTLMLADTTRAGALFNTNGPLAHAADWAESFRRAGQSLGACARSGTLQRGLRDVLSYHIIFHWNRLGLPNRQQSVLAWAARAAILGRPSGTVSAVGPPGAGSRTSVPATLVRIAGRFPLIIQARPRGTRLHDRVRQVRDCAATCTESTQAEEKIDLACTAWNLAALIAADCALTDLATELCERQFQIFRSAWPLSGRTAIAALQPIVNLARLDLRARNPERAYQTLLQLHRAIQHGGDVDVRGTPIRFDGFTTSAAARANVAPWLRTVLREDGTRALVAAQQWQRAARNAAEHAVPGGGIDEATQMTIISQTMDGHFDAAYATFSTAGLSTPWDQATVHCLRAFVDIACGRPDRSLLPPLLITARHTVHRPDRKRATTQIRLGLAAVDLSFELDPAQSKLLYAEVAETASGSGDAFAAREVLKHPQKEGLSSAQSTALTALVERAGLGRAKIPPDLLDELTDSVETAGQVLRDALSE</sequence>
<gene>
    <name evidence="2" type="ORF">SM436_07740</name>
</gene>
<dbReference type="RefSeq" id="WP_371939972.1">
    <property type="nucleotide sequence ID" value="NZ_JAXCEH010000003.1"/>
</dbReference>
<protein>
    <submittedName>
        <fullName evidence="2">Thiopeptide-type bacteriocin biosynthesis protein</fullName>
    </submittedName>
</protein>
<dbReference type="InterPro" id="IPR023809">
    <property type="entry name" value="Thiopep_bacteriocin_synth_dom"/>
</dbReference>
<organism evidence="2 3">
    <name type="scientific">Actinomadura chokoriensis</name>
    <dbReference type="NCBI Taxonomy" id="454156"/>
    <lineage>
        <taxon>Bacteria</taxon>
        <taxon>Bacillati</taxon>
        <taxon>Actinomycetota</taxon>
        <taxon>Actinomycetes</taxon>
        <taxon>Streptosporangiales</taxon>
        <taxon>Thermomonosporaceae</taxon>
        <taxon>Actinomadura</taxon>
    </lineage>
</organism>
<dbReference type="Pfam" id="PF14028">
    <property type="entry name" value="Lant_dehydr_C"/>
    <property type="match status" value="1"/>
</dbReference>
<proteinExistence type="predicted"/>
<name>A0ABV4QSL3_9ACTN</name>
<evidence type="ECO:0000313" key="2">
    <source>
        <dbReference type="EMBL" id="MFA1553580.1"/>
    </source>
</evidence>